<dbReference type="PANTHER" id="PTHR46268">
    <property type="entry name" value="STRESS RESPONSE PROTEIN NHAX"/>
    <property type="match status" value="1"/>
</dbReference>
<feature type="domain" description="UspA" evidence="2">
    <location>
        <begin position="50"/>
        <end position="193"/>
    </location>
</feature>
<dbReference type="Gene3D" id="3.40.50.620">
    <property type="entry name" value="HUPs"/>
    <property type="match status" value="1"/>
</dbReference>
<dbReference type="HOGENOM" id="CLU_049301_11_0_4"/>
<name>A3P4D1_BURP0</name>
<evidence type="ECO:0000259" key="2">
    <source>
        <dbReference type="Pfam" id="PF00582"/>
    </source>
</evidence>
<proteinExistence type="inferred from homology"/>
<dbReference type="InterPro" id="IPR006015">
    <property type="entry name" value="Universal_stress_UspA"/>
</dbReference>
<dbReference type="PANTHER" id="PTHR46268:SF15">
    <property type="entry name" value="UNIVERSAL STRESS PROTEIN HP_0031"/>
    <property type="match status" value="1"/>
</dbReference>
<dbReference type="AlphaFoldDB" id="A3P4D1"/>
<dbReference type="Pfam" id="PF00582">
    <property type="entry name" value="Usp"/>
    <property type="match status" value="1"/>
</dbReference>
<dbReference type="PRINTS" id="PR01438">
    <property type="entry name" value="UNVRSLSTRESS"/>
</dbReference>
<dbReference type="CDD" id="cd00293">
    <property type="entry name" value="USP-like"/>
    <property type="match status" value="1"/>
</dbReference>
<accession>A3P4D1</accession>
<gene>
    <name evidence="3" type="ordered locus">BURPS1106A_A1156</name>
</gene>
<dbReference type="EMBL" id="CP000573">
    <property type="protein sequence ID" value="ABN93186.1"/>
    <property type="molecule type" value="Genomic_DNA"/>
</dbReference>
<dbReference type="InterPro" id="IPR006016">
    <property type="entry name" value="UspA"/>
</dbReference>
<dbReference type="KEGG" id="bpl:BURPS1106A_A1156"/>
<evidence type="ECO:0000313" key="4">
    <source>
        <dbReference type="Proteomes" id="UP000006738"/>
    </source>
</evidence>
<organism evidence="3 4">
    <name type="scientific">Burkholderia pseudomallei (strain 1106a)</name>
    <dbReference type="NCBI Taxonomy" id="357348"/>
    <lineage>
        <taxon>Bacteria</taxon>
        <taxon>Pseudomonadati</taxon>
        <taxon>Pseudomonadota</taxon>
        <taxon>Betaproteobacteria</taxon>
        <taxon>Burkholderiales</taxon>
        <taxon>Burkholderiaceae</taxon>
        <taxon>Burkholderia</taxon>
        <taxon>pseudomallei group</taxon>
    </lineage>
</organism>
<sequence length="201" mass="21503">MRRCGGAACVVRRPSARLILVNGGPCAARETLGRACAHAIERCVPEVSTMYKKIFAALDGSRSASVALDEAIKIAETFGATVTAVCVVEHKPRLVDVDTAYVEPQDDDGSATDIATRVLADAKARLAQHRVEGSVRAIDSYGEDIAEVLMRTAAECDADLIVMGTRGRHGLRRLLLGSVAESLLRIADRPVLLRRHDEAAA</sequence>
<dbReference type="SUPFAM" id="SSF52402">
    <property type="entry name" value="Adenine nucleotide alpha hydrolases-like"/>
    <property type="match status" value="1"/>
</dbReference>
<evidence type="ECO:0000313" key="3">
    <source>
        <dbReference type="EMBL" id="ABN93186.1"/>
    </source>
</evidence>
<comment type="similarity">
    <text evidence="1">Belongs to the universal stress protein A family.</text>
</comment>
<reference evidence="4" key="1">
    <citation type="submission" date="2007-02" db="EMBL/GenBank/DDBJ databases">
        <authorList>
            <person name="DeShazer D."/>
            <person name="Woods D.E."/>
            <person name="Nierman W.C."/>
        </authorList>
    </citation>
    <scope>NUCLEOTIDE SEQUENCE [LARGE SCALE GENOMIC DNA]</scope>
    <source>
        <strain evidence="4">1106a</strain>
    </source>
</reference>
<evidence type="ECO:0000256" key="1">
    <source>
        <dbReference type="ARBA" id="ARBA00008791"/>
    </source>
</evidence>
<protein>
    <submittedName>
        <fullName evidence="3">Universal stress family protein</fullName>
    </submittedName>
</protein>
<dbReference type="Proteomes" id="UP000006738">
    <property type="component" value="Chromosome II"/>
</dbReference>
<dbReference type="InterPro" id="IPR014729">
    <property type="entry name" value="Rossmann-like_a/b/a_fold"/>
</dbReference>